<sequence>MSLDDWDSIRPDRRARAIDAGMGLLRITLLFGSAVVALALMAVPVLDNYNDRQQVARGGLIGVDSTTTGSINRTSTYTIRRSVLQSSPDSVCVIRANRHSGDC</sequence>
<gene>
    <name evidence="2" type="ORF">ACFOHJ_14120</name>
</gene>
<reference evidence="3" key="1">
    <citation type="journal article" date="2019" name="Int. J. Syst. Evol. Microbiol.">
        <title>The Global Catalogue of Microorganisms (GCM) 10K type strain sequencing project: providing services to taxonomists for standard genome sequencing and annotation.</title>
        <authorList>
            <consortium name="The Broad Institute Genomics Platform"/>
            <consortium name="The Broad Institute Genome Sequencing Center for Infectious Disease"/>
            <person name="Wu L."/>
            <person name="Ma J."/>
        </authorList>
    </citation>
    <scope>NUCLEOTIDE SEQUENCE [LARGE SCALE GENOMIC DNA]</scope>
    <source>
        <strain evidence="3">KCTC 52165</strain>
    </source>
</reference>
<comment type="caution">
    <text evidence="2">The sequence shown here is derived from an EMBL/GenBank/DDBJ whole genome shotgun (WGS) entry which is preliminary data.</text>
</comment>
<dbReference type="Proteomes" id="UP001595583">
    <property type="component" value="Unassembled WGS sequence"/>
</dbReference>
<proteinExistence type="predicted"/>
<evidence type="ECO:0000256" key="1">
    <source>
        <dbReference type="SAM" id="Phobius"/>
    </source>
</evidence>
<accession>A0ABV7KCV3</accession>
<organism evidence="2 3">
    <name type="scientific">Aquamicrobium soli</name>
    <dbReference type="NCBI Taxonomy" id="1811518"/>
    <lineage>
        <taxon>Bacteria</taxon>
        <taxon>Pseudomonadati</taxon>
        <taxon>Pseudomonadota</taxon>
        <taxon>Alphaproteobacteria</taxon>
        <taxon>Hyphomicrobiales</taxon>
        <taxon>Phyllobacteriaceae</taxon>
        <taxon>Aquamicrobium</taxon>
    </lineage>
</organism>
<name>A0ABV7KCV3_9HYPH</name>
<dbReference type="RefSeq" id="WP_378221472.1">
    <property type="nucleotide sequence ID" value="NZ_JBHRTK010000012.1"/>
</dbReference>
<feature type="transmembrane region" description="Helical" evidence="1">
    <location>
        <begin position="23"/>
        <end position="46"/>
    </location>
</feature>
<keyword evidence="3" id="KW-1185">Reference proteome</keyword>
<protein>
    <submittedName>
        <fullName evidence="2">Uncharacterized protein</fullName>
    </submittedName>
</protein>
<keyword evidence="1" id="KW-1133">Transmembrane helix</keyword>
<dbReference type="EMBL" id="JBHRTK010000012">
    <property type="protein sequence ID" value="MFC3207358.1"/>
    <property type="molecule type" value="Genomic_DNA"/>
</dbReference>
<evidence type="ECO:0000313" key="3">
    <source>
        <dbReference type="Proteomes" id="UP001595583"/>
    </source>
</evidence>
<keyword evidence="1" id="KW-0472">Membrane</keyword>
<evidence type="ECO:0000313" key="2">
    <source>
        <dbReference type="EMBL" id="MFC3207358.1"/>
    </source>
</evidence>
<keyword evidence="1" id="KW-0812">Transmembrane</keyword>